<evidence type="ECO:0000313" key="1">
    <source>
        <dbReference type="EMBL" id="PZR14022.1"/>
    </source>
</evidence>
<reference evidence="1 2" key="1">
    <citation type="submission" date="2017-08" db="EMBL/GenBank/DDBJ databases">
        <title>Infants hospitalized years apart are colonized by the same room-sourced microbial strains.</title>
        <authorList>
            <person name="Brooks B."/>
            <person name="Olm M.R."/>
            <person name="Firek B.A."/>
            <person name="Baker R."/>
            <person name="Thomas B.C."/>
            <person name="Morowitz M.J."/>
            <person name="Banfield J.F."/>
        </authorList>
    </citation>
    <scope>NUCLEOTIDE SEQUENCE [LARGE SCALE GENOMIC DNA]</scope>
    <source>
        <strain evidence="1">S2_003_000_R2_14</strain>
    </source>
</reference>
<protein>
    <submittedName>
        <fullName evidence="1">Uncharacterized protein</fullName>
    </submittedName>
</protein>
<sequence>MKRLLIALLFAGCATSRPPRTFTWNWPTETTRVGTYLHETRFVDGDGERTTRGTASFAEKISSSPDGSRTIETFDVLVTSGDPVFRTLAKLLESTVTVDASGALVKFEREPASATGPGVKAGNQTLVEKMAPMVNQQLEEDARVRWQALVGLWRGRTLEGPSASWTVGELRVEVREVRCHVEQPRQCVRLHAISENANPDGADALFHTMAHQPATFASADERREFVLVTDPATLLPLSFTSTAVTTLRGTLGGEEATFVEAHHSELNWQ</sequence>
<evidence type="ECO:0000313" key="2">
    <source>
        <dbReference type="Proteomes" id="UP000249061"/>
    </source>
</evidence>
<proteinExistence type="predicted"/>
<gene>
    <name evidence="1" type="ORF">DI536_11950</name>
</gene>
<organism evidence="1 2">
    <name type="scientific">Archangium gephyra</name>
    <dbReference type="NCBI Taxonomy" id="48"/>
    <lineage>
        <taxon>Bacteria</taxon>
        <taxon>Pseudomonadati</taxon>
        <taxon>Myxococcota</taxon>
        <taxon>Myxococcia</taxon>
        <taxon>Myxococcales</taxon>
        <taxon>Cystobacterineae</taxon>
        <taxon>Archangiaceae</taxon>
        <taxon>Archangium</taxon>
    </lineage>
</organism>
<dbReference type="Proteomes" id="UP000249061">
    <property type="component" value="Unassembled WGS sequence"/>
</dbReference>
<name>A0A2W5TGZ1_9BACT</name>
<accession>A0A2W5TGZ1</accession>
<comment type="caution">
    <text evidence="1">The sequence shown here is derived from an EMBL/GenBank/DDBJ whole genome shotgun (WGS) entry which is preliminary data.</text>
</comment>
<dbReference type="EMBL" id="QFQP01000008">
    <property type="protein sequence ID" value="PZR14022.1"/>
    <property type="molecule type" value="Genomic_DNA"/>
</dbReference>
<dbReference type="AlphaFoldDB" id="A0A2W5TGZ1"/>